<protein>
    <submittedName>
        <fullName evidence="3">Gp48</fullName>
    </submittedName>
    <submittedName>
        <fullName evidence="2">Transcriptional regulator</fullName>
    </submittedName>
</protein>
<evidence type="ECO:0000313" key="2">
    <source>
        <dbReference type="EMBL" id="ARF52754.1"/>
    </source>
</evidence>
<dbReference type="SUPFAM" id="SSF47413">
    <property type="entry name" value="lambda repressor-like DNA-binding domains"/>
    <property type="match status" value="1"/>
</dbReference>
<accession>H3RLJ5</accession>
<dbReference type="RefSeq" id="WP_006122373.1">
    <property type="nucleotide sequence ID" value="NZ_AHIE01000047.1"/>
</dbReference>
<dbReference type="OrthoDB" id="7065101at2"/>
<dbReference type="Proteomes" id="UP000005050">
    <property type="component" value="Unassembled WGS sequence"/>
</dbReference>
<evidence type="ECO:0000313" key="5">
    <source>
        <dbReference type="Proteomes" id="UP000192380"/>
    </source>
</evidence>
<dbReference type="KEGG" id="pstw:DSJ_26455"/>
<organism evidence="3 4">
    <name type="scientific">Pantoea stewartii subsp. stewartii DC283</name>
    <dbReference type="NCBI Taxonomy" id="660596"/>
    <lineage>
        <taxon>Bacteria</taxon>
        <taxon>Pseudomonadati</taxon>
        <taxon>Pseudomonadota</taxon>
        <taxon>Gammaproteobacteria</taxon>
        <taxon>Enterobacterales</taxon>
        <taxon>Erwiniaceae</taxon>
        <taxon>Pantoea</taxon>
    </lineage>
</organism>
<name>H3RLJ5_PANSE</name>
<reference evidence="2 5" key="3">
    <citation type="submission" date="2016-10" db="EMBL/GenBank/DDBJ databases">
        <title>Complete Genome Assembly of Pantoea stewartii subsp. stewartii DC283, a Corn Pathogen.</title>
        <authorList>
            <person name="Duong D.A."/>
            <person name="Stevens A.M."/>
            <person name="Jensen R.V."/>
        </authorList>
    </citation>
    <scope>NUCLEOTIDE SEQUENCE [LARGE SCALE GENOMIC DNA]</scope>
    <source>
        <strain evidence="2 5">DC283</strain>
        <plasmid evidence="2 5">ppDSJ01</plasmid>
    </source>
</reference>
<dbReference type="InterPro" id="IPR001387">
    <property type="entry name" value="Cro/C1-type_HTH"/>
</dbReference>
<dbReference type="EMBL" id="AHIE01000047">
    <property type="protein sequence ID" value="EHT97708.1"/>
    <property type="molecule type" value="Genomic_DNA"/>
</dbReference>
<proteinExistence type="predicted"/>
<feature type="domain" description="HTH cro/C1-type" evidence="1">
    <location>
        <begin position="36"/>
        <end position="90"/>
    </location>
</feature>
<dbReference type="GO" id="GO:0003677">
    <property type="term" value="F:DNA binding"/>
    <property type="evidence" value="ECO:0007669"/>
    <property type="project" value="InterPro"/>
</dbReference>
<evidence type="ECO:0000313" key="3">
    <source>
        <dbReference type="EMBL" id="EHT97708.1"/>
    </source>
</evidence>
<dbReference type="PATRIC" id="fig|660596.6.peg.5338"/>
<geneLocation type="plasmid" evidence="2 5">
    <name>ppDSJ01</name>
</geneLocation>
<gene>
    <name evidence="3" type="ORF">CKS_5569</name>
    <name evidence="2" type="ORF">DSJ_26455</name>
</gene>
<keyword evidence="2" id="KW-0614">Plasmid</keyword>
<dbReference type="Proteomes" id="UP000192380">
    <property type="component" value="Plasmid ppDSJ01"/>
</dbReference>
<dbReference type="SMART" id="SM00530">
    <property type="entry name" value="HTH_XRE"/>
    <property type="match status" value="1"/>
</dbReference>
<evidence type="ECO:0000313" key="4">
    <source>
        <dbReference type="Proteomes" id="UP000005050"/>
    </source>
</evidence>
<dbReference type="PROSITE" id="PS50943">
    <property type="entry name" value="HTH_CROC1"/>
    <property type="match status" value="1"/>
</dbReference>
<dbReference type="Gene3D" id="1.10.260.40">
    <property type="entry name" value="lambda repressor-like DNA-binding domains"/>
    <property type="match status" value="1"/>
</dbReference>
<dbReference type="EMBL" id="CP017592">
    <property type="protein sequence ID" value="ARF52754.1"/>
    <property type="molecule type" value="Genomic_DNA"/>
</dbReference>
<evidence type="ECO:0000259" key="1">
    <source>
        <dbReference type="PROSITE" id="PS50943"/>
    </source>
</evidence>
<reference evidence="3" key="2">
    <citation type="submission" date="2012-01" db="EMBL/GenBank/DDBJ databases">
        <authorList>
            <person name="Biehl B.S."/>
            <person name="Ding Y."/>
            <person name="Dugan-Rocha S.P."/>
            <person name="Gibbs R.A."/>
            <person name="Glasner J.D."/>
            <person name="Kovar C."/>
            <person name="Muzny D.M."/>
            <person name="Neeno-Eckwall E.C."/>
            <person name="Perna N.T."/>
            <person name="Qin X."/>
            <person name="von Bodman S.B."/>
            <person name="Weinstock G.M."/>
        </authorList>
    </citation>
    <scope>NUCLEOTIDE SEQUENCE</scope>
    <source>
        <strain evidence="3">DC283</strain>
    </source>
</reference>
<dbReference type="InterPro" id="IPR010982">
    <property type="entry name" value="Lambda_DNA-bd_dom_sf"/>
</dbReference>
<dbReference type="Pfam" id="PF01381">
    <property type="entry name" value="HTH_3"/>
    <property type="match status" value="1"/>
</dbReference>
<keyword evidence="5" id="KW-1185">Reference proteome</keyword>
<sequence length="94" mass="10451">MKPVSVSELKQDMLSSPESVEAYEDADRELAVLEALHSMREHAKITKAELARRLNIQPSAITNLEKNPLGASLKTLNRYAKACGATFDFSIVYK</sequence>
<reference evidence="3 4" key="1">
    <citation type="journal article" date="2012" name="Mol. Microbiol.">
        <title>The genetic and structural basis of two distinct terminal side branch residues in stewartan and amylovoran exopolysaccharides and their potential role in host adaptation.</title>
        <authorList>
            <person name="Wang X."/>
            <person name="Yang F."/>
            <person name="von Bodman S.B."/>
        </authorList>
    </citation>
    <scope>NUCLEOTIDE SEQUENCE [LARGE SCALE GENOMIC DNA]</scope>
    <source>
        <strain evidence="3 4">DC283</strain>
    </source>
</reference>
<dbReference type="CDD" id="cd00093">
    <property type="entry name" value="HTH_XRE"/>
    <property type="match status" value="1"/>
</dbReference>
<dbReference type="AlphaFoldDB" id="H3RLJ5"/>